<reference evidence="2 3" key="1">
    <citation type="submission" date="2017-11" db="EMBL/GenBank/DDBJ databases">
        <title>Reclassification of Bisgaard taxon 7 as Conservatibacter flavescens gen. nov., sp. nov.</title>
        <authorList>
            <person name="Christensen H."/>
        </authorList>
    </citation>
    <scope>NUCLEOTIDE SEQUENCE [LARGE SCALE GENOMIC DNA]</scope>
    <source>
        <strain evidence="2 3">7_4</strain>
    </source>
</reference>
<evidence type="ECO:0000256" key="1">
    <source>
        <dbReference type="SAM" id="SignalP"/>
    </source>
</evidence>
<dbReference type="Pfam" id="PF06226">
    <property type="entry name" value="DUF1007"/>
    <property type="match status" value="1"/>
</dbReference>
<evidence type="ECO:0000313" key="2">
    <source>
        <dbReference type="EMBL" id="PJG86317.1"/>
    </source>
</evidence>
<keyword evidence="3" id="KW-1185">Reference proteome</keyword>
<keyword evidence="1" id="KW-0732">Signal</keyword>
<dbReference type="AlphaFoldDB" id="A0A2M8S5B2"/>
<gene>
    <name evidence="2" type="ORF">CVP05_00445</name>
</gene>
<organism evidence="2 3">
    <name type="scientific">Conservatibacter flavescens</name>
    <dbReference type="NCBI Taxonomy" id="28161"/>
    <lineage>
        <taxon>Bacteria</taxon>
        <taxon>Pseudomonadati</taxon>
        <taxon>Pseudomonadota</taxon>
        <taxon>Gammaproteobacteria</taxon>
        <taxon>Pasteurellales</taxon>
        <taxon>Pasteurellaceae</taxon>
        <taxon>Conservatibacter</taxon>
    </lineage>
</organism>
<comment type="caution">
    <text evidence="2">The sequence shown here is derived from an EMBL/GenBank/DDBJ whole genome shotgun (WGS) entry which is preliminary data.</text>
</comment>
<feature type="signal peptide" evidence="1">
    <location>
        <begin position="1"/>
        <end position="22"/>
    </location>
</feature>
<dbReference type="InterPro" id="IPR016537">
    <property type="entry name" value="UCP008159_ABC"/>
</dbReference>
<dbReference type="PIRSF" id="PIRSF008159">
    <property type="entry name" value="UCP008159_ABC"/>
    <property type="match status" value="1"/>
</dbReference>
<dbReference type="Proteomes" id="UP000229329">
    <property type="component" value="Unassembled WGS sequence"/>
</dbReference>
<feature type="chain" id="PRO_5014643832" evidence="1">
    <location>
        <begin position="23"/>
        <end position="217"/>
    </location>
</feature>
<accession>A0A2M8S5B2</accession>
<sequence>MKIGRYILFFGALSSLSFAVNAHPHAFVEMKNKILVENNQLVGFSMNWVLDEASSSEMLYDLALAGEDKQAQRKLADEMMKNIVGEHYFSYLYDQAQHKIKYTSKPRHYGLKAEGSKISYYFEFLLSQPQTLEKNQFTLMTYDPTYYVSMYYDSPQDATSKNAVDFSALPKGCSGTIIEPNVSEQLAVYAQSLDRSQRNVDDSLGAQFAQKVVIVCS</sequence>
<dbReference type="InterPro" id="IPR010412">
    <property type="entry name" value="DUF1007"/>
</dbReference>
<evidence type="ECO:0000313" key="3">
    <source>
        <dbReference type="Proteomes" id="UP000229329"/>
    </source>
</evidence>
<protein>
    <submittedName>
        <fullName evidence="2">DUF1007 domain-containing protein</fullName>
    </submittedName>
</protein>
<name>A0A2M8S5B2_9PAST</name>
<dbReference type="EMBL" id="PHHA01000002">
    <property type="protein sequence ID" value="PJG86317.1"/>
    <property type="molecule type" value="Genomic_DNA"/>
</dbReference>
<proteinExistence type="predicted"/>